<dbReference type="PRINTS" id="PR00368">
    <property type="entry name" value="FADPNR"/>
</dbReference>
<comment type="caution">
    <text evidence="6">The sequence shown here is derived from an EMBL/GenBank/DDBJ whole genome shotgun (WGS) entry which is preliminary data.</text>
</comment>
<evidence type="ECO:0000313" key="6">
    <source>
        <dbReference type="EMBL" id="KEP71389.1"/>
    </source>
</evidence>
<dbReference type="PANTHER" id="PTHR42887">
    <property type="entry name" value="OS12G0638800 PROTEIN"/>
    <property type="match status" value="1"/>
</dbReference>
<dbReference type="PANTHER" id="PTHR42887:SF2">
    <property type="entry name" value="OS12G0638800 PROTEIN"/>
    <property type="match status" value="1"/>
</dbReference>
<feature type="domain" description="RsdA/BaiN/AoA(So)-like insert" evidence="5">
    <location>
        <begin position="192"/>
        <end position="341"/>
    </location>
</feature>
<accession>A0A074TIC0</accession>
<dbReference type="Gene3D" id="2.40.30.10">
    <property type="entry name" value="Translation factors"/>
    <property type="match status" value="1"/>
</dbReference>
<evidence type="ECO:0000259" key="5">
    <source>
        <dbReference type="Pfam" id="PF22780"/>
    </source>
</evidence>
<dbReference type="Proteomes" id="UP000027725">
    <property type="component" value="Unassembled WGS sequence"/>
</dbReference>
<evidence type="ECO:0000256" key="2">
    <source>
        <dbReference type="ARBA" id="ARBA00022630"/>
    </source>
</evidence>
<evidence type="ECO:0000259" key="4">
    <source>
        <dbReference type="Pfam" id="PF03486"/>
    </source>
</evidence>
<dbReference type="InterPro" id="IPR036188">
    <property type="entry name" value="FAD/NAD-bd_sf"/>
</dbReference>
<comment type="cofactor">
    <cofactor evidence="1">
        <name>FAD</name>
        <dbReference type="ChEBI" id="CHEBI:57692"/>
    </cofactor>
</comment>
<dbReference type="Pfam" id="PF03486">
    <property type="entry name" value="HI0933_like"/>
    <property type="match status" value="1"/>
</dbReference>
<dbReference type="Gene3D" id="1.10.8.260">
    <property type="entry name" value="HI0933 insert domain-like"/>
    <property type="match status" value="1"/>
</dbReference>
<dbReference type="InterPro" id="IPR055178">
    <property type="entry name" value="RsdA/BaiN/AoA(So)-like_dom"/>
</dbReference>
<dbReference type="InterPro" id="IPR004792">
    <property type="entry name" value="BaiN-like"/>
</dbReference>
<dbReference type="eggNOG" id="COG2081">
    <property type="taxonomic scope" value="Bacteria"/>
</dbReference>
<dbReference type="OrthoDB" id="9773233at2"/>
<name>A0A074TIC0_9RHOB</name>
<dbReference type="InterPro" id="IPR023166">
    <property type="entry name" value="BaiN-like_dom_sf"/>
</dbReference>
<gene>
    <name evidence="6" type="ORF">DL1_07300</name>
</gene>
<dbReference type="Pfam" id="PF22780">
    <property type="entry name" value="HI0933_like_1st"/>
    <property type="match status" value="1"/>
</dbReference>
<dbReference type="PRINTS" id="PR00411">
    <property type="entry name" value="PNDRDTASEI"/>
</dbReference>
<dbReference type="STRING" id="1185766.SAMN05216224_101306"/>
<dbReference type="AlphaFoldDB" id="A0A074TIC0"/>
<dbReference type="Gene3D" id="3.50.50.60">
    <property type="entry name" value="FAD/NAD(P)-binding domain"/>
    <property type="match status" value="1"/>
</dbReference>
<keyword evidence="3" id="KW-0274">FAD</keyword>
<keyword evidence="2" id="KW-0285">Flavoprotein</keyword>
<dbReference type="InterPro" id="IPR057661">
    <property type="entry name" value="RsdA/BaiN/AoA(So)_Rossmann"/>
</dbReference>
<dbReference type="EMBL" id="JHEH01000002">
    <property type="protein sequence ID" value="KEP71389.1"/>
    <property type="molecule type" value="Genomic_DNA"/>
</dbReference>
<dbReference type="RefSeq" id="WP_038062233.1">
    <property type="nucleotide sequence ID" value="NZ_FOVB01000001.1"/>
</dbReference>
<keyword evidence="7" id="KW-1185">Reference proteome</keyword>
<dbReference type="SUPFAM" id="SSF51905">
    <property type="entry name" value="FAD/NAD(P)-binding domain"/>
    <property type="match status" value="1"/>
</dbReference>
<protein>
    <submittedName>
        <fullName evidence="6">Membrane protein</fullName>
    </submittedName>
</protein>
<evidence type="ECO:0000256" key="1">
    <source>
        <dbReference type="ARBA" id="ARBA00001974"/>
    </source>
</evidence>
<dbReference type="SUPFAM" id="SSF160996">
    <property type="entry name" value="HI0933 insert domain-like"/>
    <property type="match status" value="1"/>
</dbReference>
<reference evidence="6 7" key="1">
    <citation type="submission" date="2014-03" db="EMBL/GenBank/DDBJ databases">
        <title>The draft genome sequence of Thioclava dalianensis DLFJ1-1.</title>
        <authorList>
            <person name="Lai Q."/>
            <person name="Shao Z."/>
        </authorList>
    </citation>
    <scope>NUCLEOTIDE SEQUENCE [LARGE SCALE GENOMIC DNA]</scope>
    <source>
        <strain evidence="6 7">DLFJ1-1</strain>
    </source>
</reference>
<dbReference type="NCBIfam" id="TIGR00275">
    <property type="entry name" value="aminoacetone oxidase family FAD-binding enzyme"/>
    <property type="match status" value="1"/>
</dbReference>
<evidence type="ECO:0000313" key="7">
    <source>
        <dbReference type="Proteomes" id="UP000027725"/>
    </source>
</evidence>
<proteinExistence type="predicted"/>
<feature type="domain" description="RsdA/BaiN/AoA(So)-like Rossmann fold-like" evidence="4">
    <location>
        <begin position="5"/>
        <end position="394"/>
    </location>
</feature>
<sequence>METTDVVILGAGAAGLMAGIEAGRRGRRVIVIDHARSPGEKIRISGGGRCNFTNRLLTRQNAMQRFLSRNPRFALSALSRYTPEDFIARMDAAGIAWHEKHLGQLFCDGKATQVVDMLVRDLRAAGGDLRLEVSVHSLARAGESFRVETSQGPILAQSVIVATGGKSIPKMGASGIGYQIARDFGLKLVETRPALVPLTFAEQELAQSAALAGIALDVKVRRGKTSFDEALLFTHRGVSGPAILQISSYWREGDAIEVDLFPGRDIAAELANLRGETGRQAVHNALSRAMPDKLAQYLVAQAGLTGRLADQSNKALAALAERAHRWQLKPVGSEGYRTAEVTLGGVDTTDLDAKSLQARAHPGLYFIGEVVDVTGWLGGYNFQWAWASGWAAGQAA</sequence>
<organism evidence="6 7">
    <name type="scientific">Thioclava dalianensis</name>
    <dbReference type="NCBI Taxonomy" id="1185766"/>
    <lineage>
        <taxon>Bacteria</taxon>
        <taxon>Pseudomonadati</taxon>
        <taxon>Pseudomonadota</taxon>
        <taxon>Alphaproteobacteria</taxon>
        <taxon>Rhodobacterales</taxon>
        <taxon>Paracoccaceae</taxon>
        <taxon>Thioclava</taxon>
    </lineage>
</organism>
<evidence type="ECO:0000256" key="3">
    <source>
        <dbReference type="ARBA" id="ARBA00022827"/>
    </source>
</evidence>